<name>A0A1G7DJM4_9PROT</name>
<sequence>MTMQLVYFSWIRERVGKSEESMQLPGDVKTVDDLIDHLCSINEVYQAALGNKSVVRVAVNQTHVNLDHPVTDADEVAFFPPVTGG</sequence>
<dbReference type="CDD" id="cd00754">
    <property type="entry name" value="Ubl_MoaD"/>
    <property type="match status" value="1"/>
</dbReference>
<gene>
    <name evidence="1" type="ORF">SAMN04488071_3142</name>
</gene>
<dbReference type="Proteomes" id="UP000183685">
    <property type="component" value="Unassembled WGS sequence"/>
</dbReference>
<dbReference type="STRING" id="637679.GCA_001550055_02164"/>
<dbReference type="InterPro" id="IPR012675">
    <property type="entry name" value="Beta-grasp_dom_sf"/>
</dbReference>
<dbReference type="InterPro" id="IPR010038">
    <property type="entry name" value="MoaD_arc-typ"/>
</dbReference>
<dbReference type="InterPro" id="IPR003749">
    <property type="entry name" value="ThiS/MoaD-like"/>
</dbReference>
<dbReference type="SUPFAM" id="SSF54285">
    <property type="entry name" value="MoaD/ThiS"/>
    <property type="match status" value="1"/>
</dbReference>
<dbReference type="InterPro" id="IPR016155">
    <property type="entry name" value="Mopterin_synth/thiamin_S_b"/>
</dbReference>
<keyword evidence="2" id="KW-1185">Reference proteome</keyword>
<dbReference type="Gene3D" id="3.10.20.30">
    <property type="match status" value="1"/>
</dbReference>
<dbReference type="Pfam" id="PF02597">
    <property type="entry name" value="ThiS"/>
    <property type="match status" value="1"/>
</dbReference>
<accession>A0A1G7DJM4</accession>
<protein>
    <submittedName>
        <fullName evidence="1">Molybdopterin synthase sulfur carrier subunit</fullName>
    </submittedName>
</protein>
<dbReference type="EMBL" id="FNAK01000007">
    <property type="protein sequence ID" value="SDE51734.1"/>
    <property type="molecule type" value="Genomic_DNA"/>
</dbReference>
<evidence type="ECO:0000313" key="2">
    <source>
        <dbReference type="Proteomes" id="UP000183685"/>
    </source>
</evidence>
<dbReference type="AlphaFoldDB" id="A0A1G7DJM4"/>
<evidence type="ECO:0000313" key="1">
    <source>
        <dbReference type="EMBL" id="SDE51734.1"/>
    </source>
</evidence>
<organism evidence="1 2">
    <name type="scientific">Kordiimonas lacus</name>
    <dbReference type="NCBI Taxonomy" id="637679"/>
    <lineage>
        <taxon>Bacteria</taxon>
        <taxon>Pseudomonadati</taxon>
        <taxon>Pseudomonadota</taxon>
        <taxon>Alphaproteobacteria</taxon>
        <taxon>Kordiimonadales</taxon>
        <taxon>Kordiimonadaceae</taxon>
        <taxon>Kordiimonas</taxon>
    </lineage>
</organism>
<reference evidence="1 2" key="1">
    <citation type="submission" date="2016-10" db="EMBL/GenBank/DDBJ databases">
        <authorList>
            <person name="de Groot N.N."/>
        </authorList>
    </citation>
    <scope>NUCLEOTIDE SEQUENCE [LARGE SCALE GENOMIC DNA]</scope>
    <source>
        <strain evidence="1 2">CGMCC 1.9109</strain>
    </source>
</reference>
<dbReference type="NCBIfam" id="TIGR01687">
    <property type="entry name" value="moaD_arch"/>
    <property type="match status" value="1"/>
</dbReference>
<proteinExistence type="predicted"/>
<dbReference type="NCBIfam" id="TIGR01682">
    <property type="entry name" value="moaD"/>
    <property type="match status" value="1"/>
</dbReference>